<reference evidence="1" key="1">
    <citation type="submission" date="2022-08" db="EMBL/GenBank/DDBJ databases">
        <title>Genome Sequence of Lecanicillium fungicola.</title>
        <authorList>
            <person name="Buettner E."/>
        </authorList>
    </citation>
    <scope>NUCLEOTIDE SEQUENCE</scope>
    <source>
        <strain evidence="1">Babe33</strain>
    </source>
</reference>
<evidence type="ECO:0000313" key="2">
    <source>
        <dbReference type="Proteomes" id="UP001143910"/>
    </source>
</evidence>
<dbReference type="EMBL" id="JANJQO010000136">
    <property type="protein sequence ID" value="KAJ2981347.1"/>
    <property type="molecule type" value="Genomic_DNA"/>
</dbReference>
<keyword evidence="2" id="KW-1185">Reference proteome</keyword>
<organism evidence="1 2">
    <name type="scientific">Zarea fungicola</name>
    <dbReference type="NCBI Taxonomy" id="93591"/>
    <lineage>
        <taxon>Eukaryota</taxon>
        <taxon>Fungi</taxon>
        <taxon>Dikarya</taxon>
        <taxon>Ascomycota</taxon>
        <taxon>Pezizomycotina</taxon>
        <taxon>Sordariomycetes</taxon>
        <taxon>Hypocreomycetidae</taxon>
        <taxon>Hypocreales</taxon>
        <taxon>Cordycipitaceae</taxon>
        <taxon>Zarea</taxon>
    </lineage>
</organism>
<accession>A0ACC1NR05</accession>
<dbReference type="Proteomes" id="UP001143910">
    <property type="component" value="Unassembled WGS sequence"/>
</dbReference>
<comment type="caution">
    <text evidence="1">The sequence shown here is derived from an EMBL/GenBank/DDBJ whole genome shotgun (WGS) entry which is preliminary data.</text>
</comment>
<gene>
    <name evidence="1" type="ORF">NQ176_g2086</name>
</gene>
<name>A0ACC1NR05_9HYPO</name>
<evidence type="ECO:0000313" key="1">
    <source>
        <dbReference type="EMBL" id="KAJ2981347.1"/>
    </source>
</evidence>
<proteinExistence type="predicted"/>
<sequence>MEAWNPAPYGRACTGCSRAKCKCFFRSGVPDCERCQRLGKQCEPNVAVRKRKADQQRARQPPPQPAQQKSQQEQHSVLEAKLDDIAALLGHLDTQRQAGAAGSASQTCQSSHDTPPIQSELVDSSDNRSDTVTGGPDLAIDSDGTVVHLLRAAQTQMDTNSGIGGADPVILEDVSVHRLSTQRGNEQLATFRRAFLSLFPLVHIPTSTSAADLRSQKPFLWLTIMAVTNPIVDEQFSMAETIWNVISHRVVAKQFASLDLLLGLICFAAWSHYFKMDKPFMTTITQIAVSMAYELDIHTDSPKHAISRVNTSTIPSQRMLKKPARTTEERRTIVALFHLSSTTWTAYRKTEPLRLTSYIKSCIQTIAEESETELDGLLAFQAKCHIITNQLTSAALDMGTDAETLAMPSKMVRAALLEQLDDARRSLPLSLLANRSMLLYQSSTELTIREKMLGAAKSPHGGGPAQLDRLAELESTLGCVERWLAHQWEIPLVDWPGNTVDNFAQFTHCLVVLFKLTVIEEPGWDSEEVKTRADVLRILDDYNDKVTQVPAAIKMVNSQGPRSGLFFKTPFLLKAIKALFAKSMGAVVDETIEQTGNDHQHEAYNTEDVSGTLFSDEFLMGLADEPWLADVFDLPWDFGAGLGDNNPFAQ</sequence>
<protein>
    <submittedName>
        <fullName evidence="1">Uncharacterized protein</fullName>
    </submittedName>
</protein>